<dbReference type="OMA" id="KYFHTIN"/>
<reference evidence="1 2" key="3">
    <citation type="journal article" date="2013" name="Rice">
        <title>Improvement of the Oryza sativa Nipponbare reference genome using next generation sequence and optical map data.</title>
        <authorList>
            <person name="Kawahara Y."/>
            <person name="de la Bastide M."/>
            <person name="Hamilton J.P."/>
            <person name="Kanamori H."/>
            <person name="McCombie W.R."/>
            <person name="Ouyang S."/>
            <person name="Schwartz D.C."/>
            <person name="Tanaka T."/>
            <person name="Wu J."/>
            <person name="Zhou S."/>
            <person name="Childs K.L."/>
            <person name="Davidson R.M."/>
            <person name="Lin H."/>
            <person name="Quesada-Ocampo L."/>
            <person name="Vaillancourt B."/>
            <person name="Sakai H."/>
            <person name="Lee S.S."/>
            <person name="Kim J."/>
            <person name="Numa H."/>
            <person name="Itoh T."/>
            <person name="Buell C.R."/>
            <person name="Matsumoto T."/>
        </authorList>
    </citation>
    <scope>NUCLEOTIDE SEQUENCE [LARGE SCALE GENOMIC DNA]</scope>
    <source>
        <strain evidence="2">cv. Nipponbare</strain>
    </source>
</reference>
<gene>
    <name evidence="1" type="ordered locus">Os08g0283000</name>
    <name evidence="1" type="ORF">OSNPB_080283000</name>
</gene>
<accession>A0A0P0XE51</accession>
<keyword evidence="2" id="KW-1185">Reference proteome</keyword>
<dbReference type="Proteomes" id="UP000059680">
    <property type="component" value="Chromosome 8"/>
</dbReference>
<evidence type="ECO:0000313" key="2">
    <source>
        <dbReference type="Proteomes" id="UP000059680"/>
    </source>
</evidence>
<reference evidence="1 2" key="2">
    <citation type="journal article" date="2013" name="Plant Cell Physiol.">
        <title>Rice Annotation Project Database (RAP-DB): an integrative and interactive database for rice genomics.</title>
        <authorList>
            <person name="Sakai H."/>
            <person name="Lee S.S."/>
            <person name="Tanaka T."/>
            <person name="Numa H."/>
            <person name="Kim J."/>
            <person name="Kawahara Y."/>
            <person name="Wakimoto H."/>
            <person name="Yang C.C."/>
            <person name="Iwamoto M."/>
            <person name="Abe T."/>
            <person name="Yamada Y."/>
            <person name="Muto A."/>
            <person name="Inokuchi H."/>
            <person name="Ikemura T."/>
            <person name="Matsumoto T."/>
            <person name="Sasaki T."/>
            <person name="Itoh T."/>
        </authorList>
    </citation>
    <scope>NUCLEOTIDE SEQUENCE [LARGE SCALE GENOMIC DNA]</scope>
    <source>
        <strain evidence="2">cv. Nipponbare</strain>
    </source>
</reference>
<dbReference type="EMBL" id="AP014964">
    <property type="protein sequence ID" value="BAT04715.1"/>
    <property type="molecule type" value="Genomic_DNA"/>
</dbReference>
<evidence type="ECO:0000313" key="1">
    <source>
        <dbReference type="EMBL" id="BAT04715.1"/>
    </source>
</evidence>
<dbReference type="SMR" id="A0A0P0XE51"/>
<sequence>MKRSMNYAGVECFTFGDDNKLRIFPPNSYKFKPKDHIILDEVQECILDNFWYQYNNKREEKGYLLSILNSLSEYFHLINGSLMPANEDHEVIQQKPIYIVFDGKLPGVYISFEEIVAQKIDAKLMGGISWKKYKDIDEALSQARKILGIN</sequence>
<protein>
    <submittedName>
        <fullName evidence="1">Os08g0283000 protein</fullName>
    </submittedName>
</protein>
<reference evidence="2" key="1">
    <citation type="journal article" date="2005" name="Nature">
        <title>The map-based sequence of the rice genome.</title>
        <authorList>
            <consortium name="International rice genome sequencing project (IRGSP)"/>
            <person name="Matsumoto T."/>
            <person name="Wu J."/>
            <person name="Kanamori H."/>
            <person name="Katayose Y."/>
            <person name="Fujisawa M."/>
            <person name="Namiki N."/>
            <person name="Mizuno H."/>
            <person name="Yamamoto K."/>
            <person name="Antonio B.A."/>
            <person name="Baba T."/>
            <person name="Sakata K."/>
            <person name="Nagamura Y."/>
            <person name="Aoki H."/>
            <person name="Arikawa K."/>
            <person name="Arita K."/>
            <person name="Bito T."/>
            <person name="Chiden Y."/>
            <person name="Fujitsuka N."/>
            <person name="Fukunaka R."/>
            <person name="Hamada M."/>
            <person name="Harada C."/>
            <person name="Hayashi A."/>
            <person name="Hijishita S."/>
            <person name="Honda M."/>
            <person name="Hosokawa S."/>
            <person name="Ichikawa Y."/>
            <person name="Idonuma A."/>
            <person name="Iijima M."/>
            <person name="Ikeda M."/>
            <person name="Ikeno M."/>
            <person name="Ito K."/>
            <person name="Ito S."/>
            <person name="Ito T."/>
            <person name="Ito Y."/>
            <person name="Ito Y."/>
            <person name="Iwabuchi A."/>
            <person name="Kamiya K."/>
            <person name="Karasawa W."/>
            <person name="Kurita K."/>
            <person name="Katagiri S."/>
            <person name="Kikuta A."/>
            <person name="Kobayashi H."/>
            <person name="Kobayashi N."/>
            <person name="Machita K."/>
            <person name="Maehara T."/>
            <person name="Masukawa M."/>
            <person name="Mizubayashi T."/>
            <person name="Mukai Y."/>
            <person name="Nagasaki H."/>
            <person name="Nagata Y."/>
            <person name="Naito S."/>
            <person name="Nakashima M."/>
            <person name="Nakama Y."/>
            <person name="Nakamichi Y."/>
            <person name="Nakamura M."/>
            <person name="Meguro A."/>
            <person name="Negishi M."/>
            <person name="Ohta I."/>
            <person name="Ohta T."/>
            <person name="Okamoto M."/>
            <person name="Ono N."/>
            <person name="Saji S."/>
            <person name="Sakaguchi M."/>
            <person name="Sakai K."/>
            <person name="Shibata M."/>
            <person name="Shimokawa T."/>
            <person name="Song J."/>
            <person name="Takazaki Y."/>
            <person name="Terasawa K."/>
            <person name="Tsugane M."/>
            <person name="Tsuji K."/>
            <person name="Ueda S."/>
            <person name="Waki K."/>
            <person name="Yamagata H."/>
            <person name="Yamamoto M."/>
            <person name="Yamamoto S."/>
            <person name="Yamane H."/>
            <person name="Yoshiki S."/>
            <person name="Yoshihara R."/>
            <person name="Yukawa K."/>
            <person name="Zhong H."/>
            <person name="Yano M."/>
            <person name="Yuan Q."/>
            <person name="Ouyang S."/>
            <person name="Liu J."/>
            <person name="Jones K.M."/>
            <person name="Gansberger K."/>
            <person name="Moffat K."/>
            <person name="Hill J."/>
            <person name="Bera J."/>
            <person name="Fadrosh D."/>
            <person name="Jin S."/>
            <person name="Johri S."/>
            <person name="Kim M."/>
            <person name="Overton L."/>
            <person name="Reardon M."/>
            <person name="Tsitrin T."/>
            <person name="Vuong H."/>
            <person name="Weaver B."/>
            <person name="Ciecko A."/>
            <person name="Tallon L."/>
            <person name="Jackson J."/>
            <person name="Pai G."/>
            <person name="Aken S.V."/>
            <person name="Utterback T."/>
            <person name="Reidmuller S."/>
            <person name="Feldblyum T."/>
            <person name="Hsiao J."/>
            <person name="Zismann V."/>
            <person name="Iobst S."/>
            <person name="de Vazeille A.R."/>
            <person name="Buell C.R."/>
            <person name="Ying K."/>
            <person name="Li Y."/>
            <person name="Lu T."/>
            <person name="Huang Y."/>
            <person name="Zhao Q."/>
            <person name="Feng Q."/>
            <person name="Zhang L."/>
            <person name="Zhu J."/>
            <person name="Weng Q."/>
            <person name="Mu J."/>
            <person name="Lu Y."/>
            <person name="Fan D."/>
            <person name="Liu Y."/>
            <person name="Guan J."/>
            <person name="Zhang Y."/>
            <person name="Yu S."/>
            <person name="Liu X."/>
            <person name="Zhang Y."/>
            <person name="Hong G."/>
            <person name="Han B."/>
            <person name="Choisne N."/>
            <person name="Demange N."/>
            <person name="Orjeda G."/>
            <person name="Samain S."/>
            <person name="Cattolico L."/>
            <person name="Pelletier E."/>
            <person name="Couloux A."/>
            <person name="Segurens B."/>
            <person name="Wincker P."/>
            <person name="D'Hont A."/>
            <person name="Scarpelli C."/>
            <person name="Weissenbach J."/>
            <person name="Salanoubat M."/>
            <person name="Quetier F."/>
            <person name="Yu Y."/>
            <person name="Kim H.R."/>
            <person name="Rambo T."/>
            <person name="Currie J."/>
            <person name="Collura K."/>
            <person name="Luo M."/>
            <person name="Yang T."/>
            <person name="Ammiraju J.S.S."/>
            <person name="Engler F."/>
            <person name="Soderlund C."/>
            <person name="Wing R.A."/>
            <person name="Palmer L.E."/>
            <person name="de la Bastide M."/>
            <person name="Spiegel L."/>
            <person name="Nascimento L."/>
            <person name="Zutavern T."/>
            <person name="O'Shaughnessy A."/>
            <person name="Dike S."/>
            <person name="Dedhia N."/>
            <person name="Preston R."/>
            <person name="Balija V."/>
            <person name="McCombie W.R."/>
            <person name="Chow T."/>
            <person name="Chen H."/>
            <person name="Chung M."/>
            <person name="Chen C."/>
            <person name="Shaw J."/>
            <person name="Wu H."/>
            <person name="Hsiao K."/>
            <person name="Chao Y."/>
            <person name="Chu M."/>
            <person name="Cheng C."/>
            <person name="Hour A."/>
            <person name="Lee P."/>
            <person name="Lin S."/>
            <person name="Lin Y."/>
            <person name="Liou J."/>
            <person name="Liu S."/>
            <person name="Hsing Y."/>
            <person name="Raghuvanshi S."/>
            <person name="Mohanty A."/>
            <person name="Bharti A.K."/>
            <person name="Gaur A."/>
            <person name="Gupta V."/>
            <person name="Kumar D."/>
            <person name="Ravi V."/>
            <person name="Vij S."/>
            <person name="Kapur A."/>
            <person name="Khurana P."/>
            <person name="Khurana P."/>
            <person name="Khurana J.P."/>
            <person name="Tyagi A.K."/>
            <person name="Gaikwad K."/>
            <person name="Singh A."/>
            <person name="Dalal V."/>
            <person name="Srivastava S."/>
            <person name="Dixit A."/>
            <person name="Pal A.K."/>
            <person name="Ghazi I.A."/>
            <person name="Yadav M."/>
            <person name="Pandit A."/>
            <person name="Bhargava A."/>
            <person name="Sureshbabu K."/>
            <person name="Batra K."/>
            <person name="Sharma T.R."/>
            <person name="Mohapatra T."/>
            <person name="Singh N.K."/>
            <person name="Messing J."/>
            <person name="Nelson A.B."/>
            <person name="Fuks G."/>
            <person name="Kavchok S."/>
            <person name="Keizer G."/>
            <person name="Linton E."/>
            <person name="Llaca V."/>
            <person name="Song R."/>
            <person name="Tanyolac B."/>
            <person name="Young S."/>
            <person name="Ho-Il K."/>
            <person name="Hahn J.H."/>
            <person name="Sangsakoo G."/>
            <person name="Vanavichit A."/>
            <person name="de Mattos Luiz.A.T."/>
            <person name="Zimmer P.D."/>
            <person name="Malone G."/>
            <person name="Dellagostin O."/>
            <person name="de Oliveira A.C."/>
            <person name="Bevan M."/>
            <person name="Bancroft I."/>
            <person name="Minx P."/>
            <person name="Cordum H."/>
            <person name="Wilson R."/>
            <person name="Cheng Z."/>
            <person name="Jin W."/>
            <person name="Jiang J."/>
            <person name="Leong S.A."/>
            <person name="Iwama H."/>
            <person name="Gojobori T."/>
            <person name="Itoh T."/>
            <person name="Niimura Y."/>
            <person name="Fujii Y."/>
            <person name="Habara T."/>
            <person name="Sakai H."/>
            <person name="Sato Y."/>
            <person name="Wilson G."/>
            <person name="Kumar K."/>
            <person name="McCouch S."/>
            <person name="Juretic N."/>
            <person name="Hoen D."/>
            <person name="Wright S."/>
            <person name="Bruskiewich R."/>
            <person name="Bureau T."/>
            <person name="Miyao A."/>
            <person name="Hirochika H."/>
            <person name="Nishikawa T."/>
            <person name="Kadowaki K."/>
            <person name="Sugiura M."/>
            <person name="Burr B."/>
            <person name="Sasaki T."/>
        </authorList>
    </citation>
    <scope>NUCLEOTIDE SEQUENCE [LARGE SCALE GENOMIC DNA]</scope>
    <source>
        <strain evidence="2">cv. Nipponbare</strain>
    </source>
</reference>
<dbReference type="InParanoid" id="A0A0P0XE51"/>
<dbReference type="AlphaFoldDB" id="A0A0P0XE51"/>
<proteinExistence type="predicted"/>
<dbReference type="PaxDb" id="39947-A0A0P0XE51"/>
<organism evidence="1 2">
    <name type="scientific">Oryza sativa subsp. japonica</name>
    <name type="common">Rice</name>
    <dbReference type="NCBI Taxonomy" id="39947"/>
    <lineage>
        <taxon>Eukaryota</taxon>
        <taxon>Viridiplantae</taxon>
        <taxon>Streptophyta</taxon>
        <taxon>Embryophyta</taxon>
        <taxon>Tracheophyta</taxon>
        <taxon>Spermatophyta</taxon>
        <taxon>Magnoliopsida</taxon>
        <taxon>Liliopsida</taxon>
        <taxon>Poales</taxon>
        <taxon>Poaceae</taxon>
        <taxon>BOP clade</taxon>
        <taxon>Oryzoideae</taxon>
        <taxon>Oryzeae</taxon>
        <taxon>Oryzinae</taxon>
        <taxon>Oryza</taxon>
        <taxon>Oryza sativa</taxon>
    </lineage>
</organism>
<name>A0A0P0XE51_ORYSJ</name>
<dbReference type="Gramene" id="Os08t0283000-00">
    <property type="protein sequence ID" value="Os08t0283000-00"/>
    <property type="gene ID" value="Os08g0283000"/>
</dbReference>